<comment type="caution">
    <text evidence="2">The sequence shown here is derived from an EMBL/GenBank/DDBJ whole genome shotgun (WGS) entry which is preliminary data.</text>
</comment>
<keyword evidence="1" id="KW-0812">Transmembrane</keyword>
<sequence>CAPRCCFRIVFDSVGSAGVVFGLTQGLTVARVHCRMVVVAAWSPCVASSVSCEHERLYRKLRVASLQVLGVCPLRTAPFFLYLYFYLGHVVHNFLIIVRTFLLYLFEFIAYLTGLNSNPFGSSDPWVAARPSGVPGGGPGGRVVTVGSNKICNGLINMAVPKKGTHALLARLCIVAISCSGVP</sequence>
<name>A0A843VCK1_COLES</name>
<dbReference type="Proteomes" id="UP000652761">
    <property type="component" value="Unassembled WGS sequence"/>
</dbReference>
<keyword evidence="1" id="KW-1133">Transmembrane helix</keyword>
<organism evidence="2 3">
    <name type="scientific">Colocasia esculenta</name>
    <name type="common">Wild taro</name>
    <name type="synonym">Arum esculentum</name>
    <dbReference type="NCBI Taxonomy" id="4460"/>
    <lineage>
        <taxon>Eukaryota</taxon>
        <taxon>Viridiplantae</taxon>
        <taxon>Streptophyta</taxon>
        <taxon>Embryophyta</taxon>
        <taxon>Tracheophyta</taxon>
        <taxon>Spermatophyta</taxon>
        <taxon>Magnoliopsida</taxon>
        <taxon>Liliopsida</taxon>
        <taxon>Araceae</taxon>
        <taxon>Aroideae</taxon>
        <taxon>Colocasieae</taxon>
        <taxon>Colocasia</taxon>
    </lineage>
</organism>
<accession>A0A843VCK1</accession>
<evidence type="ECO:0000256" key="1">
    <source>
        <dbReference type="SAM" id="Phobius"/>
    </source>
</evidence>
<feature type="transmembrane region" description="Helical" evidence="1">
    <location>
        <begin position="63"/>
        <end position="85"/>
    </location>
</feature>
<gene>
    <name evidence="2" type="ORF">Taro_028939</name>
</gene>
<dbReference type="AlphaFoldDB" id="A0A843VCK1"/>
<reference evidence="2" key="1">
    <citation type="submission" date="2017-07" db="EMBL/GenBank/DDBJ databases">
        <title>Taro Niue Genome Assembly and Annotation.</title>
        <authorList>
            <person name="Atibalentja N."/>
            <person name="Keating K."/>
            <person name="Fields C.J."/>
        </authorList>
    </citation>
    <scope>NUCLEOTIDE SEQUENCE</scope>
    <source>
        <strain evidence="2">Niue_2</strain>
        <tissue evidence="2">Leaf</tissue>
    </source>
</reference>
<evidence type="ECO:0000313" key="3">
    <source>
        <dbReference type="Proteomes" id="UP000652761"/>
    </source>
</evidence>
<proteinExistence type="predicted"/>
<protein>
    <submittedName>
        <fullName evidence="2">Uncharacterized protein</fullName>
    </submittedName>
</protein>
<evidence type="ECO:0000313" key="2">
    <source>
        <dbReference type="EMBL" id="MQL96262.1"/>
    </source>
</evidence>
<feature type="transmembrane region" description="Helical" evidence="1">
    <location>
        <begin position="91"/>
        <end position="112"/>
    </location>
</feature>
<keyword evidence="1" id="KW-0472">Membrane</keyword>
<feature type="non-terminal residue" evidence="2">
    <location>
        <position position="1"/>
    </location>
</feature>
<dbReference type="EMBL" id="NMUH01001895">
    <property type="protein sequence ID" value="MQL96262.1"/>
    <property type="molecule type" value="Genomic_DNA"/>
</dbReference>
<keyword evidence="3" id="KW-1185">Reference proteome</keyword>